<dbReference type="Gene3D" id="1.10.260.40">
    <property type="entry name" value="lambda repressor-like DNA-binding domains"/>
    <property type="match status" value="1"/>
</dbReference>
<protein>
    <submittedName>
        <fullName evidence="2">Helix-turn-helix transcriptional regulator</fullName>
    </submittedName>
</protein>
<feature type="domain" description="HTH cro/C1-type" evidence="1">
    <location>
        <begin position="7"/>
        <end position="61"/>
    </location>
</feature>
<organism evidence="2 3">
    <name type="scientific">Clostridium beijerinckii</name>
    <name type="common">Clostridium MP</name>
    <dbReference type="NCBI Taxonomy" id="1520"/>
    <lineage>
        <taxon>Bacteria</taxon>
        <taxon>Bacillati</taxon>
        <taxon>Bacillota</taxon>
        <taxon>Clostridia</taxon>
        <taxon>Eubacteriales</taxon>
        <taxon>Clostridiaceae</taxon>
        <taxon>Clostridium</taxon>
    </lineage>
</organism>
<dbReference type="PROSITE" id="PS50943">
    <property type="entry name" value="HTH_CROC1"/>
    <property type="match status" value="1"/>
</dbReference>
<evidence type="ECO:0000259" key="1">
    <source>
        <dbReference type="PROSITE" id="PS50943"/>
    </source>
</evidence>
<dbReference type="GO" id="GO:0003677">
    <property type="term" value="F:DNA binding"/>
    <property type="evidence" value="ECO:0007669"/>
    <property type="project" value="InterPro"/>
</dbReference>
<dbReference type="Proteomes" id="UP000587880">
    <property type="component" value="Unassembled WGS sequence"/>
</dbReference>
<proteinExistence type="predicted"/>
<dbReference type="CDD" id="cd00093">
    <property type="entry name" value="HTH_XRE"/>
    <property type="match status" value="1"/>
</dbReference>
<comment type="caution">
    <text evidence="2">The sequence shown here is derived from an EMBL/GenBank/DDBJ whole genome shotgun (WGS) entry which is preliminary data.</text>
</comment>
<dbReference type="InterPro" id="IPR010982">
    <property type="entry name" value="Lambda_DNA-bd_dom_sf"/>
</dbReference>
<dbReference type="EMBL" id="JABAGD010000031">
    <property type="protein sequence ID" value="NMF06299.1"/>
    <property type="molecule type" value="Genomic_DNA"/>
</dbReference>
<evidence type="ECO:0000313" key="3">
    <source>
        <dbReference type="Proteomes" id="UP000587880"/>
    </source>
</evidence>
<dbReference type="RefSeq" id="WP_168982511.1">
    <property type="nucleotide sequence ID" value="NZ_JABAGD010000031.1"/>
</dbReference>
<dbReference type="Pfam" id="PF01381">
    <property type="entry name" value="HTH_3"/>
    <property type="match status" value="1"/>
</dbReference>
<gene>
    <name evidence="2" type="ORF">HF849_16395</name>
</gene>
<dbReference type="AlphaFoldDB" id="A0A7X9SQQ9"/>
<dbReference type="InterPro" id="IPR001387">
    <property type="entry name" value="Cro/C1-type_HTH"/>
</dbReference>
<dbReference type="SUPFAM" id="SSF47413">
    <property type="entry name" value="lambda repressor-like DNA-binding domains"/>
    <property type="match status" value="1"/>
</dbReference>
<sequence>MNFLERLNKYMEDNKLRQIDLAQKCNMNKSYISGVLSDKRTPNIEFLTALSNMSGKSINWWLYGTEQRENLAALNELIELFMANGDIKEDGTYDDDTFEMLRTMMNKEIKVKAQNKKA</sequence>
<dbReference type="SMART" id="SM00530">
    <property type="entry name" value="HTH_XRE"/>
    <property type="match status" value="1"/>
</dbReference>
<accession>A0A7X9SQQ9</accession>
<name>A0A7X9SQQ9_CLOBE</name>
<reference evidence="2 3" key="1">
    <citation type="submission" date="2020-04" db="EMBL/GenBank/DDBJ databases">
        <authorList>
            <person name="Hitch T.C.A."/>
            <person name="Wylensek D."/>
            <person name="Clavel T."/>
        </authorList>
    </citation>
    <scope>NUCLEOTIDE SEQUENCE [LARGE SCALE GENOMIC DNA]</scope>
    <source>
        <strain evidence="2 3">WB01_NA02</strain>
    </source>
</reference>
<evidence type="ECO:0000313" key="2">
    <source>
        <dbReference type="EMBL" id="NMF06299.1"/>
    </source>
</evidence>